<sequence length="1061" mass="115025">MARLFIEEGGVDGQYQIHAYGGPATVSSLTLNDWRPIDWIPRQLLDDMPSELVGSESFDSGEQIRPSQKGIKRLSAWIKRSGKESRNFVVRVLRLSPTKDPGFTDYHLSGRGGVRSTGRPSLHIYPHERGSSEKLQAYSPIMLHNAFGHEELPDSSPTSELHDNPIQELPPMHSLSELVADDAMTDPRGRTHNQPDRSFFDRTTTEMLSRAGTTHSNLSSTDTAVASVQSEQQHDASRPVRTLARGLGLIGSVKYRGHTEDVHAAPSPTELANLAGGLETYGRSPMEDDSQLNHLHEPLQAVSSTQQGSPTLPAVDALLAFSPTTKALTHQDARKVHGYDMVAYPAQGITLTRMEYQQDLHVTSDLIKSPSSFGQDSWWSTTIRSKVIYQLDGADERGVWLTTSDEAASPMQKSAFITRPAPKQADTIHIVSGADAQTNHGDIQTPGSSPPPTPPVRPDAALLTTNNTAGAVNVAGRIVPSRNNGREAAGEKIDASVVSPISPLTNEEAQKSGLPLHSTPLTPISPEESAGTMLRTSMNPTRLSEAATPAASIASTLTTQHNAAGGSHGESGSDTKRTLSDCTAMHPSTGVKGSEIGIEDDRNTAPLTSTAKPDAGNMGDLSKAIPHLADFVDYKQPGATVEEMPIPPIGYLSDDKIPTRYKNTRFRSMPHLNTDLADTLPQTALSTGPTSEEAKFDGKMSNTGRCGPAQVGAIASGSRVILSSITGMALRSIGWLQCYAGERPRVANGMVRVEWTCTCGEDLYDDFLELRPGAASLLEARLNRHVIEPYSAPRSSSRSSARTFASTPNGSTPATSSATSLPSASSRYSASSRNSFNGFPKLDRDTLSPGDIHPFQGPRYLLTCTTEAINTPKLSQLPLFNGNILSDKDLAVALRDHYQTVNRSWSRKLRLRGLTSIEFVQFYEHRNRFADIRKCPDLPSSGSTCDYEFDRSDLLPPVGPNYLVHLFQHPDEYDGETIAYHSIPKKLSRLQGGIGWGIQLTEGFLPARIWIFMIIAFLLFGCIFAVAWTAREHDLQGAFGVASFVTMLASMAFGLLQTCLG</sequence>
<organism evidence="1 2">
    <name type="scientific">Vermiconidia calcicola</name>
    <dbReference type="NCBI Taxonomy" id="1690605"/>
    <lineage>
        <taxon>Eukaryota</taxon>
        <taxon>Fungi</taxon>
        <taxon>Dikarya</taxon>
        <taxon>Ascomycota</taxon>
        <taxon>Pezizomycotina</taxon>
        <taxon>Dothideomycetes</taxon>
        <taxon>Dothideomycetidae</taxon>
        <taxon>Mycosphaerellales</taxon>
        <taxon>Extremaceae</taxon>
        <taxon>Vermiconidia</taxon>
    </lineage>
</organism>
<keyword evidence="2" id="KW-1185">Reference proteome</keyword>
<gene>
    <name evidence="1" type="ORF">LTR37_000300</name>
</gene>
<dbReference type="EMBL" id="JAUTXU010000001">
    <property type="protein sequence ID" value="KAK3726152.1"/>
    <property type="molecule type" value="Genomic_DNA"/>
</dbReference>
<evidence type="ECO:0000313" key="1">
    <source>
        <dbReference type="EMBL" id="KAK3726152.1"/>
    </source>
</evidence>
<name>A0ACC3NZG2_9PEZI</name>
<reference evidence="1" key="1">
    <citation type="submission" date="2023-07" db="EMBL/GenBank/DDBJ databases">
        <title>Black Yeasts Isolated from many extreme environments.</title>
        <authorList>
            <person name="Coleine C."/>
            <person name="Stajich J.E."/>
            <person name="Selbmann L."/>
        </authorList>
    </citation>
    <scope>NUCLEOTIDE SEQUENCE</scope>
    <source>
        <strain evidence="1">CCFEE 5714</strain>
    </source>
</reference>
<accession>A0ACC3NZG2</accession>
<proteinExistence type="predicted"/>
<comment type="caution">
    <text evidence="1">The sequence shown here is derived from an EMBL/GenBank/DDBJ whole genome shotgun (WGS) entry which is preliminary data.</text>
</comment>
<dbReference type="Proteomes" id="UP001281147">
    <property type="component" value="Unassembled WGS sequence"/>
</dbReference>
<evidence type="ECO:0000313" key="2">
    <source>
        <dbReference type="Proteomes" id="UP001281147"/>
    </source>
</evidence>
<protein>
    <submittedName>
        <fullName evidence="1">Uncharacterized protein</fullName>
    </submittedName>
</protein>